<feature type="domain" description="FMN-binding" evidence="6">
    <location>
        <begin position="87"/>
        <end position="165"/>
    </location>
</feature>
<evidence type="ECO:0000256" key="5">
    <source>
        <dbReference type="ARBA" id="ARBA00022982"/>
    </source>
</evidence>
<evidence type="ECO:0000256" key="1">
    <source>
        <dbReference type="ARBA" id="ARBA00022448"/>
    </source>
</evidence>
<dbReference type="OrthoDB" id="9794010at2"/>
<evidence type="ECO:0000313" key="8">
    <source>
        <dbReference type="Proteomes" id="UP000183190"/>
    </source>
</evidence>
<keyword evidence="5" id="KW-0249">Electron transport</keyword>
<dbReference type="Proteomes" id="UP000183190">
    <property type="component" value="Unassembled WGS sequence"/>
</dbReference>
<organism evidence="7 8">
    <name type="scientific">Ruminococcus flavefaciens</name>
    <dbReference type="NCBI Taxonomy" id="1265"/>
    <lineage>
        <taxon>Bacteria</taxon>
        <taxon>Bacillati</taxon>
        <taxon>Bacillota</taxon>
        <taxon>Clostridia</taxon>
        <taxon>Eubacteriales</taxon>
        <taxon>Oscillospiraceae</taxon>
        <taxon>Ruminococcus</taxon>
    </lineage>
</organism>
<dbReference type="EMBL" id="FNWV01000005">
    <property type="protein sequence ID" value="SEH62070.1"/>
    <property type="molecule type" value="Genomic_DNA"/>
</dbReference>
<sequence length="175" mass="18849">MKDKIKPTLVLTVICVIASLLLAFAYELTKDRIAEQKAEKFNSSVEALFGKTDSKTVQLKCGYDEIQTIAVTPDKKTVIQVCTDGYSKGGINILVGIDENGAVSGIEFVSLGETPGLGSKVRDEADFRKQFYGLTQPTDSFDAISGATFSSKGMKHAVDIALKVYNENKEAIIGG</sequence>
<evidence type="ECO:0000256" key="2">
    <source>
        <dbReference type="ARBA" id="ARBA00022553"/>
    </source>
</evidence>
<dbReference type="RefSeq" id="WP_074716574.1">
    <property type="nucleotide sequence ID" value="NZ_FNWV01000005.1"/>
</dbReference>
<reference evidence="7 8" key="1">
    <citation type="submission" date="2016-10" db="EMBL/GenBank/DDBJ databases">
        <authorList>
            <person name="de Groot N.N."/>
        </authorList>
    </citation>
    <scope>NUCLEOTIDE SEQUENCE [LARGE SCALE GENOMIC DNA]</scope>
    <source>
        <strain evidence="7 8">YAD2003</strain>
    </source>
</reference>
<dbReference type="Pfam" id="PF04205">
    <property type="entry name" value="FMN_bind"/>
    <property type="match status" value="1"/>
</dbReference>
<protein>
    <submittedName>
        <fullName evidence="7">Electron transport complex protein RnfG</fullName>
    </submittedName>
</protein>
<dbReference type="InterPro" id="IPR007329">
    <property type="entry name" value="FMN-bd"/>
</dbReference>
<dbReference type="PIRSF" id="PIRSF006091">
    <property type="entry name" value="E_trnsport_RnfG"/>
    <property type="match status" value="1"/>
</dbReference>
<keyword evidence="2" id="KW-0597">Phosphoprotein</keyword>
<gene>
    <name evidence="7" type="ORF">SAMN02910265_01791</name>
</gene>
<keyword evidence="4" id="KW-0288">FMN</keyword>
<evidence type="ECO:0000259" key="6">
    <source>
        <dbReference type="SMART" id="SM00900"/>
    </source>
</evidence>
<accession>A0A1H6JJ99</accession>
<dbReference type="GO" id="GO:0010181">
    <property type="term" value="F:FMN binding"/>
    <property type="evidence" value="ECO:0007669"/>
    <property type="project" value="InterPro"/>
</dbReference>
<evidence type="ECO:0000313" key="7">
    <source>
        <dbReference type="EMBL" id="SEH62070.1"/>
    </source>
</evidence>
<proteinExistence type="predicted"/>
<keyword evidence="3" id="KW-0285">Flavoprotein</keyword>
<evidence type="ECO:0000256" key="4">
    <source>
        <dbReference type="ARBA" id="ARBA00022643"/>
    </source>
</evidence>
<evidence type="ECO:0000256" key="3">
    <source>
        <dbReference type="ARBA" id="ARBA00022630"/>
    </source>
</evidence>
<dbReference type="InterPro" id="IPR010209">
    <property type="entry name" value="Ion_transpt_RnfG/RsxG"/>
</dbReference>
<name>A0A1H6JJ99_RUMFL</name>
<dbReference type="SMART" id="SM00900">
    <property type="entry name" value="FMN_bind"/>
    <property type="match status" value="1"/>
</dbReference>
<keyword evidence="1" id="KW-0813">Transport</keyword>
<dbReference type="PANTHER" id="PTHR36118">
    <property type="entry name" value="ION-TRANSLOCATING OXIDOREDUCTASE COMPLEX SUBUNIT G"/>
    <property type="match status" value="1"/>
</dbReference>
<dbReference type="GO" id="GO:0022900">
    <property type="term" value="P:electron transport chain"/>
    <property type="evidence" value="ECO:0007669"/>
    <property type="project" value="InterPro"/>
</dbReference>
<dbReference type="AlphaFoldDB" id="A0A1H6JJ99"/>
<dbReference type="PANTHER" id="PTHR36118:SF1">
    <property type="entry name" value="ION-TRANSLOCATING OXIDOREDUCTASE COMPLEX SUBUNIT G"/>
    <property type="match status" value="1"/>
</dbReference>
<dbReference type="GO" id="GO:0005886">
    <property type="term" value="C:plasma membrane"/>
    <property type="evidence" value="ECO:0007669"/>
    <property type="project" value="InterPro"/>
</dbReference>
<dbReference type="GO" id="GO:0009055">
    <property type="term" value="F:electron transfer activity"/>
    <property type="evidence" value="ECO:0007669"/>
    <property type="project" value="InterPro"/>
</dbReference>